<dbReference type="AlphaFoldDB" id="A0A182FYY8"/>
<dbReference type="RefSeq" id="XP_035777535.1">
    <property type="nucleotide sequence ID" value="XM_035921642.1"/>
</dbReference>
<keyword evidence="2" id="KW-1185">Reference proteome</keyword>
<sequence length="131" mass="15035">MVEQYNSLTLQKKKGLLTKMEMLPTCADNLNELREALPLIKGGMISLGNRTSVAMDLVECALELANIASESQDTLPMQTLQDRFPHIQWDNIKNETREDIKKKIAEQLQYLVDEKAFKDLMERLKDSIKQP</sequence>
<dbReference type="RefSeq" id="XP_035777534.1">
    <property type="nucleotide sequence ID" value="XM_035921641.1"/>
</dbReference>
<reference evidence="1 2" key="1">
    <citation type="journal article" date="2017" name="G3 (Bethesda)">
        <title>The Physical Genome Mapping of Anopheles albimanus Corrected Scaffold Misassemblies and Identified Interarm Rearrangements in Genus Anopheles.</title>
        <authorList>
            <person name="Artemov G.N."/>
            <person name="Peery A.N."/>
            <person name="Jiang X."/>
            <person name="Tu Z."/>
            <person name="Stegniy V.N."/>
            <person name="Sharakhova M.V."/>
            <person name="Sharakhov I.V."/>
        </authorList>
    </citation>
    <scope>NUCLEOTIDE SEQUENCE [LARGE SCALE GENOMIC DNA]</scope>
    <source>
        <strain evidence="1 2">ALBI9_A</strain>
    </source>
</reference>
<protein>
    <submittedName>
        <fullName evidence="1">Uncharacterized protein</fullName>
    </submittedName>
</protein>
<reference evidence="1" key="2">
    <citation type="submission" date="2022-08" db="UniProtKB">
        <authorList>
            <consortium name="EnsemblMetazoa"/>
        </authorList>
    </citation>
    <scope>IDENTIFICATION</scope>
    <source>
        <strain evidence="1">STECLA/ALBI9_A</strain>
    </source>
</reference>
<dbReference type="VEuPathDB" id="VectorBase:AALB20_037186"/>
<dbReference type="GeneID" id="118458795"/>
<dbReference type="RefSeq" id="XP_035777533.1">
    <property type="nucleotide sequence ID" value="XM_035921640.1"/>
</dbReference>
<dbReference type="Proteomes" id="UP000069272">
    <property type="component" value="Chromosome 2R"/>
</dbReference>
<dbReference type="OrthoDB" id="10524958at2759"/>
<name>A0A182FYY8_ANOAL</name>
<proteinExistence type="predicted"/>
<evidence type="ECO:0000313" key="1">
    <source>
        <dbReference type="EnsemblMetazoa" id="AALB014815-PB"/>
    </source>
</evidence>
<organism evidence="1 2">
    <name type="scientific">Anopheles albimanus</name>
    <name type="common">New world malaria mosquito</name>
    <dbReference type="NCBI Taxonomy" id="7167"/>
    <lineage>
        <taxon>Eukaryota</taxon>
        <taxon>Metazoa</taxon>
        <taxon>Ecdysozoa</taxon>
        <taxon>Arthropoda</taxon>
        <taxon>Hexapoda</taxon>
        <taxon>Insecta</taxon>
        <taxon>Pterygota</taxon>
        <taxon>Neoptera</taxon>
        <taxon>Endopterygota</taxon>
        <taxon>Diptera</taxon>
        <taxon>Nematocera</taxon>
        <taxon>Culicoidea</taxon>
        <taxon>Culicidae</taxon>
        <taxon>Anophelinae</taxon>
        <taxon>Anopheles</taxon>
    </lineage>
</organism>
<evidence type="ECO:0000313" key="2">
    <source>
        <dbReference type="Proteomes" id="UP000069272"/>
    </source>
</evidence>
<accession>A0A182FYY8</accession>
<dbReference type="EnsemblMetazoa" id="AALB014815-RB">
    <property type="protein sequence ID" value="AALB014815-PB"/>
    <property type="gene ID" value="AALB014815"/>
</dbReference>
<dbReference type="KEGG" id="aali:118458795"/>
<dbReference type="EnsemblMetazoa" id="AALB014815-RA">
    <property type="protein sequence ID" value="AALB014815-PA"/>
    <property type="gene ID" value="AALB014815"/>
</dbReference>
<dbReference type="VEuPathDB" id="VectorBase:AALB014815"/>